<proteinExistence type="predicted"/>
<sequence length="77" mass="8707">MLFSAWMTQKPTPKKSRILAPFLEVSDSASFPHKTSPFPLPRTNSEGTRHHVLVQIFWPLESGGLALVIWMKSESDL</sequence>
<comment type="caution">
    <text evidence="1">The sequence shown here is derived from an EMBL/GenBank/DDBJ whole genome shotgun (WGS) entry which is preliminary data.</text>
</comment>
<protein>
    <submittedName>
        <fullName evidence="1">Uncharacterized protein</fullName>
    </submittedName>
</protein>
<accession>A0A9P3G9Y4</accession>
<dbReference type="EMBL" id="BPQB01000017">
    <property type="protein sequence ID" value="GJE90665.1"/>
    <property type="molecule type" value="Genomic_DNA"/>
</dbReference>
<organism evidence="1 2">
    <name type="scientific">Phanerochaete sordida</name>
    <dbReference type="NCBI Taxonomy" id="48140"/>
    <lineage>
        <taxon>Eukaryota</taxon>
        <taxon>Fungi</taxon>
        <taxon>Dikarya</taxon>
        <taxon>Basidiomycota</taxon>
        <taxon>Agaricomycotina</taxon>
        <taxon>Agaricomycetes</taxon>
        <taxon>Polyporales</taxon>
        <taxon>Phanerochaetaceae</taxon>
        <taxon>Phanerochaete</taxon>
    </lineage>
</organism>
<dbReference type="Proteomes" id="UP000703269">
    <property type="component" value="Unassembled WGS sequence"/>
</dbReference>
<dbReference type="AlphaFoldDB" id="A0A9P3G9Y4"/>
<name>A0A9P3G9Y4_9APHY</name>
<reference evidence="1 2" key="1">
    <citation type="submission" date="2021-08" db="EMBL/GenBank/DDBJ databases">
        <title>Draft Genome Sequence of Phanerochaete sordida strain YK-624.</title>
        <authorList>
            <person name="Mori T."/>
            <person name="Dohra H."/>
            <person name="Suzuki T."/>
            <person name="Kawagishi H."/>
            <person name="Hirai H."/>
        </authorList>
    </citation>
    <scope>NUCLEOTIDE SEQUENCE [LARGE SCALE GENOMIC DNA]</scope>
    <source>
        <strain evidence="1 2">YK-624</strain>
    </source>
</reference>
<evidence type="ECO:0000313" key="2">
    <source>
        <dbReference type="Proteomes" id="UP000703269"/>
    </source>
</evidence>
<evidence type="ECO:0000313" key="1">
    <source>
        <dbReference type="EMBL" id="GJE90665.1"/>
    </source>
</evidence>
<gene>
    <name evidence="1" type="ORF">PsYK624_068090</name>
</gene>
<keyword evidence="2" id="KW-1185">Reference proteome</keyword>